<comment type="caution">
    <text evidence="2">The sequence shown here is derived from an EMBL/GenBank/DDBJ whole genome shotgun (WGS) entry which is preliminary data.</text>
</comment>
<organism evidence="2 3">
    <name type="scientific">Maritimibacter alkaliphilus HTCC2654</name>
    <dbReference type="NCBI Taxonomy" id="314271"/>
    <lineage>
        <taxon>Bacteria</taxon>
        <taxon>Pseudomonadati</taxon>
        <taxon>Pseudomonadota</taxon>
        <taxon>Alphaproteobacteria</taxon>
        <taxon>Rhodobacterales</taxon>
        <taxon>Roseobacteraceae</taxon>
        <taxon>Maritimibacter</taxon>
    </lineage>
</organism>
<gene>
    <name evidence="2" type="ORF">RB2654_09604</name>
</gene>
<sequence>MTGNEAFASNGDGRVTFEEMEQGMGDLQVKFDAHGNGTLWLDGFEALYASVMREHMVAMFQDLDSDGDGEVTVDEMQEPARMFERMRRYWSEDGSPGSMIDDGPIMNDD</sequence>
<feature type="domain" description="EF-hand" evidence="1">
    <location>
        <begin position="10"/>
        <end position="30"/>
    </location>
</feature>
<dbReference type="Gene3D" id="1.10.238.10">
    <property type="entry name" value="EF-hand"/>
    <property type="match status" value="1"/>
</dbReference>
<dbReference type="InterPro" id="IPR011992">
    <property type="entry name" value="EF-hand-dom_pair"/>
</dbReference>
<evidence type="ECO:0000313" key="2">
    <source>
        <dbReference type="EMBL" id="EAQ13315.1"/>
    </source>
</evidence>
<protein>
    <recommendedName>
        <fullName evidence="1">EF-hand domain-containing protein</fullName>
    </recommendedName>
</protein>
<reference evidence="2 3" key="1">
    <citation type="journal article" date="2010" name="J. Bacteriol.">
        <title>Genome sequences of Pelagibaca bermudensis HTCC2601T and Maritimibacter alkaliphilus HTCC2654T, the type strains of two marine Roseobacter genera.</title>
        <authorList>
            <person name="Thrash J.C."/>
            <person name="Cho J.C."/>
            <person name="Ferriera S."/>
            <person name="Johnson J."/>
            <person name="Vergin K.L."/>
            <person name="Giovannoni S.J."/>
        </authorList>
    </citation>
    <scope>NUCLEOTIDE SEQUENCE [LARGE SCALE GENOMIC DNA]</scope>
    <source>
        <strain evidence="2 3">HTCC2654</strain>
    </source>
</reference>
<dbReference type="Pfam" id="PF13202">
    <property type="entry name" value="EF-hand_5"/>
    <property type="match status" value="2"/>
</dbReference>
<dbReference type="PROSITE" id="PS50222">
    <property type="entry name" value="EF_HAND_2"/>
    <property type="match status" value="2"/>
</dbReference>
<dbReference type="Proteomes" id="UP000002931">
    <property type="component" value="Unassembled WGS sequence"/>
</dbReference>
<dbReference type="InterPro" id="IPR018247">
    <property type="entry name" value="EF_Hand_1_Ca_BS"/>
</dbReference>
<dbReference type="GO" id="GO:0005509">
    <property type="term" value="F:calcium ion binding"/>
    <property type="evidence" value="ECO:0007669"/>
    <property type="project" value="InterPro"/>
</dbReference>
<dbReference type="SUPFAM" id="SSF47473">
    <property type="entry name" value="EF-hand"/>
    <property type="match status" value="1"/>
</dbReference>
<accession>A3VEH7</accession>
<dbReference type="EMBL" id="AAMT01000005">
    <property type="protein sequence ID" value="EAQ13315.1"/>
    <property type="molecule type" value="Genomic_DNA"/>
</dbReference>
<dbReference type="InterPro" id="IPR002048">
    <property type="entry name" value="EF_hand_dom"/>
</dbReference>
<dbReference type="SMART" id="SM00054">
    <property type="entry name" value="EFh"/>
    <property type="match status" value="2"/>
</dbReference>
<dbReference type="STRING" id="314271.RB2654_09604"/>
<dbReference type="PROSITE" id="PS00018">
    <property type="entry name" value="EF_HAND_1"/>
    <property type="match status" value="1"/>
</dbReference>
<dbReference type="HOGENOM" id="CLU_2180667_0_0_5"/>
<name>A3VEH7_9RHOB</name>
<feature type="domain" description="EF-hand" evidence="1">
    <location>
        <begin position="51"/>
        <end position="86"/>
    </location>
</feature>
<dbReference type="AlphaFoldDB" id="A3VEH7"/>
<evidence type="ECO:0000259" key="1">
    <source>
        <dbReference type="PROSITE" id="PS50222"/>
    </source>
</evidence>
<evidence type="ECO:0000313" key="3">
    <source>
        <dbReference type="Proteomes" id="UP000002931"/>
    </source>
</evidence>
<keyword evidence="3" id="KW-1185">Reference proteome</keyword>
<proteinExistence type="predicted"/>